<dbReference type="GO" id="GO:0006099">
    <property type="term" value="P:tricarboxylic acid cycle"/>
    <property type="evidence" value="ECO:0007669"/>
    <property type="project" value="UniProtKB-KW"/>
</dbReference>
<feature type="domain" description="Fumarate reductase/succinate dehydrogenase flavoprotein-like C-terminal" evidence="14">
    <location>
        <begin position="1"/>
        <end position="128"/>
    </location>
</feature>
<comment type="similarity">
    <text evidence="4">Belongs to the FAD-dependent oxidoreductase 2 family. FRD/SDH subfamily.</text>
</comment>
<evidence type="ECO:0000256" key="1">
    <source>
        <dbReference type="ARBA" id="ARBA00001974"/>
    </source>
</evidence>
<proteinExistence type="inferred from homology"/>
<evidence type="ECO:0000256" key="4">
    <source>
        <dbReference type="ARBA" id="ARBA00008040"/>
    </source>
</evidence>
<evidence type="ECO:0000256" key="10">
    <source>
        <dbReference type="ARBA" id="ARBA00022982"/>
    </source>
</evidence>
<protein>
    <recommendedName>
        <fullName evidence="5">succinate dehydrogenase</fullName>
        <ecNumber evidence="5">1.3.5.1</ecNumber>
    </recommendedName>
</protein>
<dbReference type="GO" id="GO:0009055">
    <property type="term" value="F:electron transfer activity"/>
    <property type="evidence" value="ECO:0007669"/>
    <property type="project" value="UniProtKB-ARBA"/>
</dbReference>
<dbReference type="PANTHER" id="PTHR11632">
    <property type="entry name" value="SUCCINATE DEHYDROGENASE 2 FLAVOPROTEIN SUBUNIT"/>
    <property type="match status" value="1"/>
</dbReference>
<keyword evidence="9" id="KW-0274">FAD</keyword>
<comment type="catalytic activity">
    <reaction evidence="13">
        <text>a quinone + succinate = fumarate + a quinol</text>
        <dbReference type="Rhea" id="RHEA:40523"/>
        <dbReference type="ChEBI" id="CHEBI:24646"/>
        <dbReference type="ChEBI" id="CHEBI:29806"/>
        <dbReference type="ChEBI" id="CHEBI:30031"/>
        <dbReference type="ChEBI" id="CHEBI:132124"/>
        <dbReference type="EC" id="1.3.5.1"/>
    </reaction>
</comment>
<evidence type="ECO:0000256" key="8">
    <source>
        <dbReference type="ARBA" id="ARBA00022630"/>
    </source>
</evidence>
<keyword evidence="8" id="KW-0285">Flavoprotein</keyword>
<dbReference type="GO" id="GO:0050660">
    <property type="term" value="F:flavin adenine dinucleotide binding"/>
    <property type="evidence" value="ECO:0007669"/>
    <property type="project" value="UniProtKB-ARBA"/>
</dbReference>
<dbReference type="InterPro" id="IPR015939">
    <property type="entry name" value="Fum_Rdtase/Succ_DH_flav-like_C"/>
</dbReference>
<dbReference type="EC" id="1.3.5.1" evidence="5"/>
<dbReference type="Gene3D" id="4.10.80.40">
    <property type="entry name" value="succinate dehydrogenase protein domain"/>
    <property type="match status" value="1"/>
</dbReference>
<dbReference type="Pfam" id="PF02910">
    <property type="entry name" value="Succ_DH_flav_C"/>
    <property type="match status" value="1"/>
</dbReference>
<dbReference type="InterPro" id="IPR030664">
    <property type="entry name" value="SdhA/FrdA/AprA"/>
</dbReference>
<dbReference type="SUPFAM" id="SSF46977">
    <property type="entry name" value="Succinate dehydrogenase/fumarate reductase flavoprotein C-terminal domain"/>
    <property type="match status" value="1"/>
</dbReference>
<dbReference type="GO" id="GO:0008177">
    <property type="term" value="F:succinate dehydrogenase (quinone) activity"/>
    <property type="evidence" value="ECO:0007669"/>
    <property type="project" value="UniProtKB-EC"/>
</dbReference>
<evidence type="ECO:0000259" key="14">
    <source>
        <dbReference type="Pfam" id="PF02910"/>
    </source>
</evidence>
<dbReference type="GO" id="GO:0005886">
    <property type="term" value="C:plasma membrane"/>
    <property type="evidence" value="ECO:0007669"/>
    <property type="project" value="UniProtKB-SubCell"/>
</dbReference>
<comment type="cofactor">
    <cofactor evidence="1">
        <name>FAD</name>
        <dbReference type="ChEBI" id="CHEBI:57692"/>
    </cofactor>
</comment>
<name>A0A1H6F5S7_9GAMM</name>
<comment type="subcellular location">
    <subcellularLocation>
        <location evidence="2">Cell inner membrane</location>
        <topology evidence="2">Peripheral membrane protein</topology>
        <orientation evidence="2">Cytoplasmic side</orientation>
    </subcellularLocation>
</comment>
<reference evidence="15 16" key="1">
    <citation type="submission" date="2016-10" db="EMBL/GenBank/DDBJ databases">
        <authorList>
            <person name="de Groot N.N."/>
        </authorList>
    </citation>
    <scope>NUCLEOTIDE SEQUENCE [LARGE SCALE GENOMIC DNA]</scope>
    <source>
        <strain evidence="15">MBHS1</strain>
    </source>
</reference>
<organism evidence="15 16">
    <name type="scientific">Candidatus Venteria ishoeyi</name>
    <dbReference type="NCBI Taxonomy" id="1899563"/>
    <lineage>
        <taxon>Bacteria</taxon>
        <taxon>Pseudomonadati</taxon>
        <taxon>Pseudomonadota</taxon>
        <taxon>Gammaproteobacteria</taxon>
        <taxon>Thiotrichales</taxon>
        <taxon>Thiotrichaceae</taxon>
        <taxon>Venteria</taxon>
    </lineage>
</organism>
<dbReference type="FunFam" id="4.10.80.40:FF:000002">
    <property type="entry name" value="Succinate dehydrogenase [ubiquinone] flavoprotein subunit, mitochondrial"/>
    <property type="match status" value="1"/>
</dbReference>
<gene>
    <name evidence="15" type="primary">sdhA_1</name>
    <name evidence="15" type="ORF">MBHS_00765</name>
</gene>
<evidence type="ECO:0000256" key="3">
    <source>
        <dbReference type="ARBA" id="ARBA00005163"/>
    </source>
</evidence>
<evidence type="ECO:0000256" key="2">
    <source>
        <dbReference type="ARBA" id="ARBA00004515"/>
    </source>
</evidence>
<keyword evidence="12" id="KW-0472">Membrane</keyword>
<dbReference type="Proteomes" id="UP000236724">
    <property type="component" value="Unassembled WGS sequence"/>
</dbReference>
<keyword evidence="11" id="KW-0560">Oxidoreductase</keyword>
<evidence type="ECO:0000256" key="11">
    <source>
        <dbReference type="ARBA" id="ARBA00023002"/>
    </source>
</evidence>
<dbReference type="FunFam" id="1.20.58.100:FF:000001">
    <property type="entry name" value="Succinate dehydrogenase flavoprotein subunit (SdhA)"/>
    <property type="match status" value="1"/>
</dbReference>
<evidence type="ECO:0000313" key="16">
    <source>
        <dbReference type="Proteomes" id="UP000236724"/>
    </source>
</evidence>
<dbReference type="Gene3D" id="1.20.58.100">
    <property type="entry name" value="Fumarate reductase/succinate dehydrogenase flavoprotein-like, C-terminal domain"/>
    <property type="match status" value="1"/>
</dbReference>
<dbReference type="EMBL" id="FMSV02000133">
    <property type="protein sequence ID" value="SEH04913.1"/>
    <property type="molecule type" value="Genomic_DNA"/>
</dbReference>
<evidence type="ECO:0000256" key="13">
    <source>
        <dbReference type="ARBA" id="ARBA00049220"/>
    </source>
</evidence>
<dbReference type="GO" id="GO:0009061">
    <property type="term" value="P:anaerobic respiration"/>
    <property type="evidence" value="ECO:0007669"/>
    <property type="project" value="TreeGrafter"/>
</dbReference>
<keyword evidence="16" id="KW-1185">Reference proteome</keyword>
<accession>A0A1H6F5S7</accession>
<comment type="pathway">
    <text evidence="3">Carbohydrate metabolism; tricarboxylic acid cycle.</text>
</comment>
<dbReference type="InterPro" id="IPR037099">
    <property type="entry name" value="Fum_R/Succ_DH_flav-like_C_sf"/>
</dbReference>
<dbReference type="AlphaFoldDB" id="A0A1H6F5S7"/>
<evidence type="ECO:0000256" key="12">
    <source>
        <dbReference type="ARBA" id="ARBA00023136"/>
    </source>
</evidence>
<sequence length="128" mass="14764">MQQHAAVFRSGENLRAGIKGIQEVYESFTNVQVVDRSLIWNSDLIETLELDNLRGQAATVINAAENRTESRGAHAREDYPERDDKNWMKHSLIWLDNETGQTHIDYRPVHNYTLSDDIEVIPPKARVY</sequence>
<keyword evidence="10" id="KW-0249">Electron transport</keyword>
<dbReference type="PANTHER" id="PTHR11632:SF51">
    <property type="entry name" value="SUCCINATE DEHYDROGENASE [UBIQUINONE] FLAVOPROTEIN SUBUNIT, MITOCHONDRIAL"/>
    <property type="match status" value="1"/>
</dbReference>
<evidence type="ECO:0000313" key="15">
    <source>
        <dbReference type="EMBL" id="SEH04913.1"/>
    </source>
</evidence>
<evidence type="ECO:0000256" key="7">
    <source>
        <dbReference type="ARBA" id="ARBA00022532"/>
    </source>
</evidence>
<keyword evidence="7" id="KW-0816">Tricarboxylic acid cycle</keyword>
<evidence type="ECO:0000256" key="5">
    <source>
        <dbReference type="ARBA" id="ARBA00012792"/>
    </source>
</evidence>
<evidence type="ECO:0000256" key="6">
    <source>
        <dbReference type="ARBA" id="ARBA00022448"/>
    </source>
</evidence>
<keyword evidence="6" id="KW-0813">Transport</keyword>
<evidence type="ECO:0000256" key="9">
    <source>
        <dbReference type="ARBA" id="ARBA00022827"/>
    </source>
</evidence>